<sequence length="101" mass="11600">MCLDVRREDMSERTRAHVFVTGRVQGVFFRATTRDTARQRDVDGWVKNLDDGRVEAVFEGAEADVESMIEFCHEGSPQARVEDVGVEYEQPRGLDGFEIRY</sequence>
<evidence type="ECO:0000256" key="2">
    <source>
        <dbReference type="RuleBase" id="RU000553"/>
    </source>
</evidence>
<dbReference type="Gene3D" id="3.30.70.100">
    <property type="match status" value="1"/>
</dbReference>
<dbReference type="InterPro" id="IPR036046">
    <property type="entry name" value="Acylphosphatase-like_dom_sf"/>
</dbReference>
<dbReference type="Pfam" id="PF00708">
    <property type="entry name" value="Acylphosphatase"/>
    <property type="match status" value="1"/>
</dbReference>
<dbReference type="InterPro" id="IPR020456">
    <property type="entry name" value="Acylphosphatase"/>
</dbReference>
<evidence type="ECO:0000259" key="4">
    <source>
        <dbReference type="PROSITE" id="PS51160"/>
    </source>
</evidence>
<dbReference type="InterPro" id="IPR017968">
    <property type="entry name" value="Acylphosphatase_CS"/>
</dbReference>
<dbReference type="PROSITE" id="PS51160">
    <property type="entry name" value="ACYLPHOSPHATASE_3"/>
    <property type="match status" value="1"/>
</dbReference>
<feature type="domain" description="Acylphosphatase-like" evidence="4">
    <location>
        <begin position="15"/>
        <end position="101"/>
    </location>
</feature>
<comment type="similarity">
    <text evidence="3">Belongs to the acylphosphatase family.</text>
</comment>
<evidence type="ECO:0000256" key="1">
    <source>
        <dbReference type="PROSITE-ProRule" id="PRU00520"/>
    </source>
</evidence>
<evidence type="ECO:0000256" key="3">
    <source>
        <dbReference type="RuleBase" id="RU004168"/>
    </source>
</evidence>
<dbReference type="SUPFAM" id="SSF54975">
    <property type="entry name" value="Acylphosphatase/BLUF domain-like"/>
    <property type="match status" value="1"/>
</dbReference>
<feature type="active site" evidence="1">
    <location>
        <position position="30"/>
    </location>
</feature>
<accession>A0A897NET4</accession>
<dbReference type="PANTHER" id="PTHR47268:SF4">
    <property type="entry name" value="ACYLPHOSPHATASE"/>
    <property type="match status" value="1"/>
</dbReference>
<protein>
    <recommendedName>
        <fullName evidence="1 2">Acylphosphatase</fullName>
        <ecNumber evidence="1 2">3.6.1.7</ecNumber>
    </recommendedName>
</protein>
<dbReference type="PROSITE" id="PS00151">
    <property type="entry name" value="ACYLPHOSPHATASE_2"/>
    <property type="match status" value="1"/>
</dbReference>
<dbReference type="GO" id="GO:0003998">
    <property type="term" value="F:acylphosphatase activity"/>
    <property type="evidence" value="ECO:0007669"/>
    <property type="project" value="UniProtKB-EC"/>
</dbReference>
<dbReference type="PRINTS" id="PR00112">
    <property type="entry name" value="ACYLPHPHTASE"/>
</dbReference>
<organism evidence="5 6">
    <name type="scientific">Halapricum desulfuricans</name>
    <dbReference type="NCBI Taxonomy" id="2841257"/>
    <lineage>
        <taxon>Archaea</taxon>
        <taxon>Methanobacteriati</taxon>
        <taxon>Methanobacteriota</taxon>
        <taxon>Stenosarchaea group</taxon>
        <taxon>Halobacteria</taxon>
        <taxon>Halobacteriales</taxon>
        <taxon>Haloarculaceae</taxon>
        <taxon>Halapricum</taxon>
    </lineage>
</organism>
<evidence type="ECO:0000313" key="6">
    <source>
        <dbReference type="Proteomes" id="UP000663305"/>
    </source>
</evidence>
<dbReference type="PROSITE" id="PS00150">
    <property type="entry name" value="ACYLPHOSPHATASE_1"/>
    <property type="match status" value="1"/>
</dbReference>
<proteinExistence type="inferred from homology"/>
<keyword evidence="1 2" id="KW-0378">Hydrolase</keyword>
<dbReference type="PANTHER" id="PTHR47268">
    <property type="entry name" value="ACYLPHOSPHATASE"/>
    <property type="match status" value="1"/>
</dbReference>
<dbReference type="InterPro" id="IPR001792">
    <property type="entry name" value="Acylphosphatase-like_dom"/>
</dbReference>
<gene>
    <name evidence="5" type="primary">acyP</name>
    <name evidence="5" type="ORF">HSBGL_0759</name>
</gene>
<dbReference type="EC" id="3.6.1.7" evidence="1 2"/>
<evidence type="ECO:0000313" key="5">
    <source>
        <dbReference type="EMBL" id="QSG11192.1"/>
    </source>
</evidence>
<feature type="active site" evidence="1">
    <location>
        <position position="48"/>
    </location>
</feature>
<reference evidence="5" key="1">
    <citation type="submission" date="2020-11" db="EMBL/GenBank/DDBJ databases">
        <title>Carbohydrate-dependent, anaerobic sulfur respiration: A novel catabolism in halophilic archaea.</title>
        <authorList>
            <person name="Sorokin D.Y."/>
            <person name="Messina E."/>
            <person name="Smedile F."/>
            <person name="La Cono V."/>
            <person name="Hallsworth J.E."/>
            <person name="Yakimov M.M."/>
        </authorList>
    </citation>
    <scope>NUCLEOTIDE SEQUENCE</scope>
    <source>
        <strain evidence="5">HSR-Bgl</strain>
    </source>
</reference>
<name>A0A897NET4_9EURY</name>
<dbReference type="Proteomes" id="UP000663305">
    <property type="component" value="Chromosome"/>
</dbReference>
<comment type="catalytic activity">
    <reaction evidence="1 2">
        <text>an acyl phosphate + H2O = a carboxylate + phosphate + H(+)</text>
        <dbReference type="Rhea" id="RHEA:14965"/>
        <dbReference type="ChEBI" id="CHEBI:15377"/>
        <dbReference type="ChEBI" id="CHEBI:15378"/>
        <dbReference type="ChEBI" id="CHEBI:29067"/>
        <dbReference type="ChEBI" id="CHEBI:43474"/>
        <dbReference type="ChEBI" id="CHEBI:59918"/>
        <dbReference type="EC" id="3.6.1.7"/>
    </reaction>
</comment>
<dbReference type="NCBIfam" id="NF011016">
    <property type="entry name" value="PRK14444.1"/>
    <property type="match status" value="1"/>
</dbReference>
<dbReference type="AlphaFoldDB" id="A0A897NET4"/>
<dbReference type="EMBL" id="CP064789">
    <property type="protein sequence ID" value="QSG11192.1"/>
    <property type="molecule type" value="Genomic_DNA"/>
</dbReference>